<protein>
    <submittedName>
        <fullName evidence="3">SAM domain-containing protein</fullName>
    </submittedName>
</protein>
<dbReference type="GO" id="GO:0045892">
    <property type="term" value="P:negative regulation of DNA-templated transcription"/>
    <property type="evidence" value="ECO:0007669"/>
    <property type="project" value="TreeGrafter"/>
</dbReference>
<dbReference type="SUPFAM" id="SSF47769">
    <property type="entry name" value="SAM/Pointed domain"/>
    <property type="match status" value="1"/>
</dbReference>
<feature type="compositionally biased region" description="Polar residues" evidence="1">
    <location>
        <begin position="58"/>
        <end position="73"/>
    </location>
</feature>
<name>A0A183B030_9TREM</name>
<dbReference type="WBParaSite" id="ECPE_0001260101-mRNA-1">
    <property type="protein sequence ID" value="ECPE_0001260101-mRNA-1"/>
    <property type="gene ID" value="ECPE_0001260101"/>
</dbReference>
<dbReference type="Pfam" id="PF00536">
    <property type="entry name" value="SAM_1"/>
    <property type="match status" value="1"/>
</dbReference>
<dbReference type="InterPro" id="IPR050548">
    <property type="entry name" value="PcG_chromatin_remod_factors"/>
</dbReference>
<dbReference type="InterPro" id="IPR001660">
    <property type="entry name" value="SAM"/>
</dbReference>
<dbReference type="CDD" id="cd09509">
    <property type="entry name" value="SAM_Polycomb"/>
    <property type="match status" value="1"/>
</dbReference>
<sequence>LCEQPHEIASSTKSSSAIRIIPTTTSKSTPPPGQFQPRQQPSPTPSPMFGIPSVRPGNRSNEQPHSDSQSLPSKSPVPTGLQTSSPAQTPNPAMHVTQSVGSATHHFPGLFTCSHSHPVPQLPEPPPPGPVRYWSADDVVAFVRGTPGCGAYAEAFHTNEIDGEALLLLAEDQFIQPPIGMKIGPALKLAARLETLRNIS</sequence>
<organism evidence="3">
    <name type="scientific">Echinostoma caproni</name>
    <dbReference type="NCBI Taxonomy" id="27848"/>
    <lineage>
        <taxon>Eukaryota</taxon>
        <taxon>Metazoa</taxon>
        <taxon>Spiralia</taxon>
        <taxon>Lophotrochozoa</taxon>
        <taxon>Platyhelminthes</taxon>
        <taxon>Trematoda</taxon>
        <taxon>Digenea</taxon>
        <taxon>Plagiorchiida</taxon>
        <taxon>Echinostomata</taxon>
        <taxon>Echinostomatoidea</taxon>
        <taxon>Echinostomatidae</taxon>
        <taxon>Echinostoma</taxon>
    </lineage>
</organism>
<feature type="compositionally biased region" description="Polar residues" evidence="1">
    <location>
        <begin position="80"/>
        <end position="95"/>
    </location>
</feature>
<dbReference type="AlphaFoldDB" id="A0A183B030"/>
<feature type="compositionally biased region" description="Pro residues" evidence="1">
    <location>
        <begin position="29"/>
        <end position="46"/>
    </location>
</feature>
<dbReference type="SMART" id="SM00454">
    <property type="entry name" value="SAM"/>
    <property type="match status" value="1"/>
</dbReference>
<reference evidence="3" key="1">
    <citation type="submission" date="2016-06" db="UniProtKB">
        <authorList>
            <consortium name="WormBaseParasite"/>
        </authorList>
    </citation>
    <scope>IDENTIFICATION</scope>
</reference>
<dbReference type="GO" id="GO:0042393">
    <property type="term" value="F:histone binding"/>
    <property type="evidence" value="ECO:0007669"/>
    <property type="project" value="TreeGrafter"/>
</dbReference>
<accession>A0A183B030</accession>
<dbReference type="InterPro" id="IPR013761">
    <property type="entry name" value="SAM/pointed_sf"/>
</dbReference>
<proteinExistence type="predicted"/>
<dbReference type="GO" id="GO:0005634">
    <property type="term" value="C:nucleus"/>
    <property type="evidence" value="ECO:0007669"/>
    <property type="project" value="TreeGrafter"/>
</dbReference>
<dbReference type="GO" id="GO:0003682">
    <property type="term" value="F:chromatin binding"/>
    <property type="evidence" value="ECO:0007669"/>
    <property type="project" value="TreeGrafter"/>
</dbReference>
<evidence type="ECO:0000256" key="1">
    <source>
        <dbReference type="SAM" id="MobiDB-lite"/>
    </source>
</evidence>
<evidence type="ECO:0000259" key="2">
    <source>
        <dbReference type="PROSITE" id="PS50105"/>
    </source>
</evidence>
<dbReference type="PROSITE" id="PS50105">
    <property type="entry name" value="SAM_DOMAIN"/>
    <property type="match status" value="1"/>
</dbReference>
<dbReference type="PANTHER" id="PTHR12247">
    <property type="entry name" value="POLYCOMB GROUP PROTEIN"/>
    <property type="match status" value="1"/>
</dbReference>
<feature type="region of interest" description="Disordered" evidence="1">
    <location>
        <begin position="1"/>
        <end position="95"/>
    </location>
</feature>
<dbReference type="Gene3D" id="1.10.150.50">
    <property type="entry name" value="Transcription Factor, Ets-1"/>
    <property type="match status" value="1"/>
</dbReference>
<feature type="domain" description="SAM" evidence="2">
    <location>
        <begin position="134"/>
        <end position="181"/>
    </location>
</feature>
<evidence type="ECO:0000313" key="3">
    <source>
        <dbReference type="WBParaSite" id="ECPE_0001260101-mRNA-1"/>
    </source>
</evidence>
<dbReference type="PANTHER" id="PTHR12247:SF131">
    <property type="entry name" value="LD05287P"/>
    <property type="match status" value="1"/>
</dbReference>